<dbReference type="Pfam" id="PF12275">
    <property type="entry name" value="DUF3616"/>
    <property type="match status" value="1"/>
</dbReference>
<feature type="domain" description="DUF3616" evidence="1">
    <location>
        <begin position="23"/>
        <end position="330"/>
    </location>
</feature>
<gene>
    <name evidence="2" type="ORF">GCM10017559_64680</name>
</gene>
<reference evidence="3" key="1">
    <citation type="journal article" date="2019" name="Int. J. Syst. Evol. Microbiol.">
        <title>The Global Catalogue of Microorganisms (GCM) 10K type strain sequencing project: providing services to taxonomists for standard genome sequencing and annotation.</title>
        <authorList>
            <consortium name="The Broad Institute Genomics Platform"/>
            <consortium name="The Broad Institute Genome Sequencing Center for Infectious Disease"/>
            <person name="Wu L."/>
            <person name="Ma J."/>
        </authorList>
    </citation>
    <scope>NUCLEOTIDE SEQUENCE [LARGE SCALE GENOMIC DNA]</scope>
    <source>
        <strain evidence="3">JCM 3106</strain>
    </source>
</reference>
<dbReference type="Proteomes" id="UP001499930">
    <property type="component" value="Unassembled WGS sequence"/>
</dbReference>
<proteinExistence type="predicted"/>
<sequence>MFVERQVELRFDASSREARTHTNLSAVRTDALGLWVAGDETATVEHLAFRGGRYDDQRTFFLADFVDLPAGREEEADIEGLGRADGWLWAIGSHSLKRRRIKKGHPPHKARRRLAAVVREENRFILVRLPLVGATPVREDGDRRAEILSGPGRNLADLLAVDPHLGPFVSIPSKDNGLDVEGVAVLGGRLFVGLRGPVLRGWAAVLEIRPESDPGRPGSLRLAGIDGGPYRTHFLDLGGLGVRDMCPYRDGLLILAGPTMSLDGPVRLLRWDPLDEPSVLHEPVLVGDLPYGDGCDHPEGITVLDGDRVLVVHDSPSAQRLTPQGGVLADIVRMPR</sequence>
<dbReference type="EMBL" id="BAAAWD010000018">
    <property type="protein sequence ID" value="GAA3029218.1"/>
    <property type="molecule type" value="Genomic_DNA"/>
</dbReference>
<accession>A0ABP6L528</accession>
<comment type="caution">
    <text evidence="2">The sequence shown here is derived from an EMBL/GenBank/DDBJ whole genome shotgun (WGS) entry which is preliminary data.</text>
</comment>
<protein>
    <submittedName>
        <fullName evidence="2">DUF3616 domain-containing protein</fullName>
    </submittedName>
</protein>
<dbReference type="RefSeq" id="WP_344902767.1">
    <property type="nucleotide sequence ID" value="NZ_BAAAWD010000018.1"/>
</dbReference>
<dbReference type="InterPro" id="IPR022060">
    <property type="entry name" value="DUF3616"/>
</dbReference>
<organism evidence="2 3">
    <name type="scientific">Streptosporangium longisporum</name>
    <dbReference type="NCBI Taxonomy" id="46187"/>
    <lineage>
        <taxon>Bacteria</taxon>
        <taxon>Bacillati</taxon>
        <taxon>Actinomycetota</taxon>
        <taxon>Actinomycetes</taxon>
        <taxon>Streptosporangiales</taxon>
        <taxon>Streptosporangiaceae</taxon>
        <taxon>Streptosporangium</taxon>
    </lineage>
</organism>
<keyword evidence="3" id="KW-1185">Reference proteome</keyword>
<evidence type="ECO:0000313" key="3">
    <source>
        <dbReference type="Proteomes" id="UP001499930"/>
    </source>
</evidence>
<evidence type="ECO:0000259" key="1">
    <source>
        <dbReference type="Pfam" id="PF12275"/>
    </source>
</evidence>
<evidence type="ECO:0000313" key="2">
    <source>
        <dbReference type="EMBL" id="GAA3029218.1"/>
    </source>
</evidence>
<name>A0ABP6L528_9ACTN</name>